<evidence type="ECO:0000259" key="1">
    <source>
        <dbReference type="PROSITE" id="PS51192"/>
    </source>
</evidence>
<evidence type="ECO:0000313" key="3">
    <source>
        <dbReference type="Proteomes" id="UP000735302"/>
    </source>
</evidence>
<dbReference type="AlphaFoldDB" id="A0AAV4AID2"/>
<dbReference type="GO" id="GO:0005524">
    <property type="term" value="F:ATP binding"/>
    <property type="evidence" value="ECO:0007669"/>
    <property type="project" value="InterPro"/>
</dbReference>
<dbReference type="SUPFAM" id="SSF52540">
    <property type="entry name" value="P-loop containing nucleoside triphosphate hydrolases"/>
    <property type="match status" value="1"/>
</dbReference>
<dbReference type="InterPro" id="IPR027417">
    <property type="entry name" value="P-loop_NTPase"/>
</dbReference>
<keyword evidence="3" id="KW-1185">Reference proteome</keyword>
<organism evidence="2 3">
    <name type="scientific">Plakobranchus ocellatus</name>
    <dbReference type="NCBI Taxonomy" id="259542"/>
    <lineage>
        <taxon>Eukaryota</taxon>
        <taxon>Metazoa</taxon>
        <taxon>Spiralia</taxon>
        <taxon>Lophotrochozoa</taxon>
        <taxon>Mollusca</taxon>
        <taxon>Gastropoda</taxon>
        <taxon>Heterobranchia</taxon>
        <taxon>Euthyneura</taxon>
        <taxon>Panpulmonata</taxon>
        <taxon>Sacoglossa</taxon>
        <taxon>Placobranchoidea</taxon>
        <taxon>Plakobranchidae</taxon>
        <taxon>Plakobranchus</taxon>
    </lineage>
</organism>
<dbReference type="InterPro" id="IPR011545">
    <property type="entry name" value="DEAD/DEAH_box_helicase_dom"/>
</dbReference>
<sequence length="354" mass="40121">MGIPRKTIPKDDLFEHYCISHIENSFRLGLQGEQGTESLLQTKTYLEDFKAFRIKKETIVNLWIFSTAMAMSLSCLSQSKQEHMVDFSDESCDSDNDVEDEHTDKAASLEKSLLEYQKELAENALDGQNTIIYAPPGSGKTRVATHILLKHLETQGENKPEKRVAFLAWTIPLVMQQYESLKKYLPSKYRVENITSFSKYSNCLHKLLNLYNVFVMTPSILENHVIGENPLIENGLAAFSLLIFDECHHTRKNETYYKLMLRYLHTKEKYPNKLPQIVGLTASIGVENATNVQEAEKSVMRICGHLNAVSISNVKRNEEELNKEVPFPEEGGTLGAQIDESLRVRGLGCGLDGE</sequence>
<dbReference type="GO" id="GO:0003676">
    <property type="term" value="F:nucleic acid binding"/>
    <property type="evidence" value="ECO:0007669"/>
    <property type="project" value="InterPro"/>
</dbReference>
<dbReference type="GO" id="GO:0004386">
    <property type="term" value="F:helicase activity"/>
    <property type="evidence" value="ECO:0007669"/>
    <property type="project" value="UniProtKB-KW"/>
</dbReference>
<keyword evidence="2" id="KW-0547">Nucleotide-binding</keyword>
<dbReference type="EMBL" id="BLXT01003835">
    <property type="protein sequence ID" value="GFO07100.1"/>
    <property type="molecule type" value="Genomic_DNA"/>
</dbReference>
<dbReference type="InterPro" id="IPR051363">
    <property type="entry name" value="RLR_Helicase"/>
</dbReference>
<dbReference type="InterPro" id="IPR014001">
    <property type="entry name" value="Helicase_ATP-bd"/>
</dbReference>
<keyword evidence="2" id="KW-0378">Hydrolase</keyword>
<dbReference type="SMART" id="SM00487">
    <property type="entry name" value="DEXDc"/>
    <property type="match status" value="1"/>
</dbReference>
<proteinExistence type="predicted"/>
<dbReference type="PANTHER" id="PTHR14074">
    <property type="entry name" value="HELICASE WITH DEATH DOMAIN-RELATED"/>
    <property type="match status" value="1"/>
</dbReference>
<keyword evidence="2" id="KW-0347">Helicase</keyword>
<dbReference type="Pfam" id="PF00270">
    <property type="entry name" value="DEAD"/>
    <property type="match status" value="1"/>
</dbReference>
<accession>A0AAV4AID2</accession>
<protein>
    <submittedName>
        <fullName evidence="2">Interferon-induced helicase c domain-containing protein 1</fullName>
    </submittedName>
</protein>
<feature type="domain" description="Helicase ATP-binding" evidence="1">
    <location>
        <begin position="121"/>
        <end position="302"/>
    </location>
</feature>
<gene>
    <name evidence="2" type="ORF">PoB_003360500</name>
</gene>
<evidence type="ECO:0000313" key="2">
    <source>
        <dbReference type="EMBL" id="GFO07100.1"/>
    </source>
</evidence>
<name>A0AAV4AID2_9GAST</name>
<dbReference type="Gene3D" id="3.40.50.300">
    <property type="entry name" value="P-loop containing nucleotide triphosphate hydrolases"/>
    <property type="match status" value="1"/>
</dbReference>
<keyword evidence="2" id="KW-0067">ATP-binding</keyword>
<dbReference type="PROSITE" id="PS51192">
    <property type="entry name" value="HELICASE_ATP_BIND_1"/>
    <property type="match status" value="1"/>
</dbReference>
<dbReference type="PANTHER" id="PTHR14074:SF16">
    <property type="entry name" value="ANTIVIRAL INNATE IMMUNE RESPONSE RECEPTOR RIG-I"/>
    <property type="match status" value="1"/>
</dbReference>
<comment type="caution">
    <text evidence="2">The sequence shown here is derived from an EMBL/GenBank/DDBJ whole genome shotgun (WGS) entry which is preliminary data.</text>
</comment>
<dbReference type="Proteomes" id="UP000735302">
    <property type="component" value="Unassembled WGS sequence"/>
</dbReference>
<reference evidence="2 3" key="1">
    <citation type="journal article" date="2021" name="Elife">
        <title>Chloroplast acquisition without the gene transfer in kleptoplastic sea slugs, Plakobranchus ocellatus.</title>
        <authorList>
            <person name="Maeda T."/>
            <person name="Takahashi S."/>
            <person name="Yoshida T."/>
            <person name="Shimamura S."/>
            <person name="Takaki Y."/>
            <person name="Nagai Y."/>
            <person name="Toyoda A."/>
            <person name="Suzuki Y."/>
            <person name="Arimoto A."/>
            <person name="Ishii H."/>
            <person name="Satoh N."/>
            <person name="Nishiyama T."/>
            <person name="Hasebe M."/>
            <person name="Maruyama T."/>
            <person name="Minagawa J."/>
            <person name="Obokata J."/>
            <person name="Shigenobu S."/>
        </authorList>
    </citation>
    <scope>NUCLEOTIDE SEQUENCE [LARGE SCALE GENOMIC DNA]</scope>
</reference>
<dbReference type="GO" id="GO:0005737">
    <property type="term" value="C:cytoplasm"/>
    <property type="evidence" value="ECO:0007669"/>
    <property type="project" value="TreeGrafter"/>
</dbReference>